<feature type="domain" description="Endonuclease GajA/Old nuclease/RecF-like AAA" evidence="1">
    <location>
        <begin position="12"/>
        <end position="104"/>
    </location>
</feature>
<protein>
    <recommendedName>
        <fullName evidence="1">Endonuclease GajA/Old nuclease/RecF-like AAA domain-containing protein</fullName>
    </recommendedName>
</protein>
<organism evidence="2">
    <name type="scientific">human gut metagenome</name>
    <dbReference type="NCBI Taxonomy" id="408170"/>
    <lineage>
        <taxon>unclassified sequences</taxon>
        <taxon>metagenomes</taxon>
        <taxon>organismal metagenomes</taxon>
    </lineage>
</organism>
<proteinExistence type="predicted"/>
<evidence type="ECO:0000313" key="2">
    <source>
        <dbReference type="EMBL" id="EKC81621.1"/>
    </source>
</evidence>
<accession>K1VC82</accession>
<gene>
    <name evidence="2" type="ORF">LEA_00156</name>
</gene>
<evidence type="ECO:0000259" key="1">
    <source>
        <dbReference type="Pfam" id="PF13175"/>
    </source>
</evidence>
<dbReference type="InterPro" id="IPR041685">
    <property type="entry name" value="AAA_GajA/Old/RecF-like"/>
</dbReference>
<name>K1VC82_9ZZZZ</name>
<reference evidence="2" key="1">
    <citation type="journal article" date="2013" name="Environ. Microbiol.">
        <title>Microbiota from the distal guts of lean and obese adolescents exhibit partial functional redundancy besides clear differences in community structure.</title>
        <authorList>
            <person name="Ferrer M."/>
            <person name="Ruiz A."/>
            <person name="Lanza F."/>
            <person name="Haange S.B."/>
            <person name="Oberbach A."/>
            <person name="Till H."/>
            <person name="Bargiela R."/>
            <person name="Campoy C."/>
            <person name="Segura M.T."/>
            <person name="Richter M."/>
            <person name="von Bergen M."/>
            <person name="Seifert J."/>
            <person name="Suarez A."/>
        </authorList>
    </citation>
    <scope>NUCLEOTIDE SEQUENCE</scope>
</reference>
<dbReference type="AlphaFoldDB" id="K1VC82"/>
<comment type="caution">
    <text evidence="2">The sequence shown here is derived from an EMBL/GenBank/DDBJ whole genome shotgun (WGS) entry which is preliminary data.</text>
</comment>
<dbReference type="EMBL" id="AJWY01000112">
    <property type="protein sequence ID" value="EKC81621.1"/>
    <property type="molecule type" value="Genomic_DNA"/>
</dbReference>
<dbReference type="Pfam" id="PF13175">
    <property type="entry name" value="AAA_15"/>
    <property type="match status" value="1"/>
</dbReference>
<sequence length="105" mass="11995">MRTAIWSYYGDDMQVNSVELDVTKGDAKPIWEKLQKYLPVYSLFQADRKNSDSDSEVQDPLHAAVKEILQDEDISRTLDHVAGIVEGKLQEVATRTLEKLREMSP</sequence>
<feature type="non-terminal residue" evidence="2">
    <location>
        <position position="105"/>
    </location>
</feature>